<keyword evidence="1" id="KW-1133">Transmembrane helix</keyword>
<dbReference type="RefSeq" id="WP_141896483.1">
    <property type="nucleotide sequence ID" value="NZ_BAABLH010000004.1"/>
</dbReference>
<evidence type="ECO:0000259" key="2">
    <source>
        <dbReference type="SMART" id="SM00014"/>
    </source>
</evidence>
<evidence type="ECO:0000256" key="1">
    <source>
        <dbReference type="SAM" id="Phobius"/>
    </source>
</evidence>
<dbReference type="SMART" id="SM00014">
    <property type="entry name" value="acidPPc"/>
    <property type="match status" value="1"/>
</dbReference>
<dbReference type="Pfam" id="PF01569">
    <property type="entry name" value="PAP2"/>
    <property type="match status" value="1"/>
</dbReference>
<feature type="transmembrane region" description="Helical" evidence="1">
    <location>
        <begin position="12"/>
        <end position="33"/>
    </location>
</feature>
<gene>
    <name evidence="3" type="ORF">FB391_3651</name>
</gene>
<dbReference type="OrthoDB" id="5289372at2"/>
<proteinExistence type="predicted"/>
<feature type="domain" description="Phosphatidic acid phosphatase type 2/haloperoxidase" evidence="2">
    <location>
        <begin position="95"/>
        <end position="199"/>
    </location>
</feature>
<organism evidence="3 4">
    <name type="scientific">Microbacterium kyungheense</name>
    <dbReference type="NCBI Taxonomy" id="1263636"/>
    <lineage>
        <taxon>Bacteria</taxon>
        <taxon>Bacillati</taxon>
        <taxon>Actinomycetota</taxon>
        <taxon>Actinomycetes</taxon>
        <taxon>Micrococcales</taxon>
        <taxon>Microbacteriaceae</taxon>
        <taxon>Microbacterium</taxon>
    </lineage>
</organism>
<feature type="transmembrane region" description="Helical" evidence="1">
    <location>
        <begin position="61"/>
        <end position="86"/>
    </location>
</feature>
<evidence type="ECO:0000313" key="4">
    <source>
        <dbReference type="Proteomes" id="UP000320235"/>
    </source>
</evidence>
<name>A0A543EDY2_9MICO</name>
<dbReference type="EMBL" id="VFPE01000007">
    <property type="protein sequence ID" value="TQM19814.1"/>
    <property type="molecule type" value="Genomic_DNA"/>
</dbReference>
<reference evidence="3 4" key="1">
    <citation type="submission" date="2019-06" db="EMBL/GenBank/DDBJ databases">
        <title>Sequencing the genomes of 1000 actinobacteria strains.</title>
        <authorList>
            <person name="Klenk H.-P."/>
        </authorList>
    </citation>
    <scope>NUCLEOTIDE SEQUENCE [LARGE SCALE GENOMIC DNA]</scope>
    <source>
        <strain evidence="3 4">DSM 105492</strain>
    </source>
</reference>
<dbReference type="PANTHER" id="PTHR14969:SF13">
    <property type="entry name" value="AT30094P"/>
    <property type="match status" value="1"/>
</dbReference>
<feature type="transmembrane region" description="Helical" evidence="1">
    <location>
        <begin position="139"/>
        <end position="168"/>
    </location>
</feature>
<accession>A0A543EDY2</accession>
<keyword evidence="1" id="KW-0472">Membrane</keyword>
<dbReference type="AlphaFoldDB" id="A0A543EDY2"/>
<feature type="transmembrane region" description="Helical" evidence="1">
    <location>
        <begin position="92"/>
        <end position="118"/>
    </location>
</feature>
<keyword evidence="1" id="KW-0812">Transmembrane</keyword>
<sequence>MQPPHERPDVSRLIPLIVGAAAAVVAIVILWVVTSVRRDQPFPVDVWWHDLMVGNRTDAGLVLAWIPGYAGGPVLAIVTGLAVVGTLLVLRWWWAAITVAATLVLCIGIAAPLASIVGRIRPEDSLAEAVPTSYPSGHVAFATALATVLCLLFRHWLWWTLGAIWVLWMAWSRTYLAAHWFTDVIGGIFLGVAVALLAWAIVETIRRRRVSRTADAVEGVSDR</sequence>
<dbReference type="InterPro" id="IPR000326">
    <property type="entry name" value="PAP2/HPO"/>
</dbReference>
<comment type="caution">
    <text evidence="3">The sequence shown here is derived from an EMBL/GenBank/DDBJ whole genome shotgun (WGS) entry which is preliminary data.</text>
</comment>
<dbReference type="InterPro" id="IPR036938">
    <property type="entry name" value="PAP2/HPO_sf"/>
</dbReference>
<dbReference type="PANTHER" id="PTHR14969">
    <property type="entry name" value="SPHINGOSINE-1-PHOSPHATE PHOSPHOHYDROLASE"/>
    <property type="match status" value="1"/>
</dbReference>
<dbReference type="SUPFAM" id="SSF48317">
    <property type="entry name" value="Acid phosphatase/Vanadium-dependent haloperoxidase"/>
    <property type="match status" value="1"/>
</dbReference>
<evidence type="ECO:0000313" key="3">
    <source>
        <dbReference type="EMBL" id="TQM19814.1"/>
    </source>
</evidence>
<keyword evidence="4" id="KW-1185">Reference proteome</keyword>
<dbReference type="Gene3D" id="1.20.144.10">
    <property type="entry name" value="Phosphatidic acid phosphatase type 2/haloperoxidase"/>
    <property type="match status" value="1"/>
</dbReference>
<feature type="transmembrane region" description="Helical" evidence="1">
    <location>
        <begin position="180"/>
        <end position="202"/>
    </location>
</feature>
<dbReference type="Proteomes" id="UP000320235">
    <property type="component" value="Unassembled WGS sequence"/>
</dbReference>
<protein>
    <submittedName>
        <fullName evidence="3">Undecaprenyl-diphosphatase</fullName>
    </submittedName>
</protein>